<accession>A0A6A6GQ18</accession>
<name>A0A6A6GQ18_9PEZI</name>
<sequence length="95" mass="10693">MAISMRFASRPGARWDGTTGLLVMTCLRTYLHSSRRSMVIEAQLKNIARLVLLRSLRSFNSWRNARAASIHVSLPGTSWPRESPILQSAVVQKLI</sequence>
<dbReference type="EMBL" id="ML992501">
    <property type="protein sequence ID" value="KAF2227718.1"/>
    <property type="molecule type" value="Genomic_DNA"/>
</dbReference>
<evidence type="ECO:0000313" key="2">
    <source>
        <dbReference type="Proteomes" id="UP000799538"/>
    </source>
</evidence>
<proteinExistence type="predicted"/>
<dbReference type="AlphaFoldDB" id="A0A6A6GQ18"/>
<reference evidence="2" key="1">
    <citation type="journal article" date="2020" name="Stud. Mycol.">
        <title>101 Dothideomycetes genomes: A test case for predicting lifestyles and emergence of pathogens.</title>
        <authorList>
            <person name="Haridas S."/>
            <person name="Albert R."/>
            <person name="Binder M."/>
            <person name="Bloem J."/>
            <person name="LaButti K."/>
            <person name="Salamov A."/>
            <person name="Andreopoulos B."/>
            <person name="Baker S."/>
            <person name="Barry K."/>
            <person name="Bills G."/>
            <person name="Bluhm B."/>
            <person name="Cannon C."/>
            <person name="Castanera R."/>
            <person name="Culley D."/>
            <person name="Daum C."/>
            <person name="Ezra D."/>
            <person name="Gonzalez J."/>
            <person name="Henrissat B."/>
            <person name="Kuo A."/>
            <person name="Liang C."/>
            <person name="Lipzen A."/>
            <person name="Lutzoni F."/>
            <person name="Magnuson J."/>
            <person name="Mondo S."/>
            <person name="Nolan M."/>
            <person name="Ohm R."/>
            <person name="Pangilinan J."/>
            <person name="Park H.-J."/>
            <person name="Ramirez L."/>
            <person name="Alfaro M."/>
            <person name="Sun H."/>
            <person name="Tritt A."/>
            <person name="Yoshinaga Y."/>
            <person name="Zwiers L.-H."/>
            <person name="Turgeon B."/>
            <person name="Goodwin S."/>
            <person name="Spatafora J."/>
            <person name="Crous P."/>
            <person name="Grigoriev I."/>
        </authorList>
    </citation>
    <scope>NUCLEOTIDE SEQUENCE [LARGE SCALE GENOMIC DNA]</scope>
    <source>
        <strain evidence="2">CECT 20119</strain>
    </source>
</reference>
<organism evidence="1 2">
    <name type="scientific">Elsinoe ampelina</name>
    <dbReference type="NCBI Taxonomy" id="302913"/>
    <lineage>
        <taxon>Eukaryota</taxon>
        <taxon>Fungi</taxon>
        <taxon>Dikarya</taxon>
        <taxon>Ascomycota</taxon>
        <taxon>Pezizomycotina</taxon>
        <taxon>Dothideomycetes</taxon>
        <taxon>Dothideomycetidae</taxon>
        <taxon>Myriangiales</taxon>
        <taxon>Elsinoaceae</taxon>
        <taxon>Elsinoe</taxon>
    </lineage>
</organism>
<evidence type="ECO:0000313" key="1">
    <source>
        <dbReference type="EMBL" id="KAF2227718.1"/>
    </source>
</evidence>
<protein>
    <submittedName>
        <fullName evidence="1">Uncharacterized protein</fullName>
    </submittedName>
</protein>
<dbReference type="Proteomes" id="UP000799538">
    <property type="component" value="Unassembled WGS sequence"/>
</dbReference>
<gene>
    <name evidence="1" type="ORF">BDZ85DRAFT_6457</name>
</gene>
<keyword evidence="2" id="KW-1185">Reference proteome</keyword>